<evidence type="ECO:0000256" key="7">
    <source>
        <dbReference type="PROSITE-ProRule" id="PRU01016"/>
    </source>
</evidence>
<dbReference type="Pfam" id="PF00145">
    <property type="entry name" value="DNA_methylase"/>
    <property type="match status" value="2"/>
</dbReference>
<dbReference type="SUPFAM" id="SSF53335">
    <property type="entry name" value="S-adenosyl-L-methionine-dependent methyltransferases"/>
    <property type="match status" value="1"/>
</dbReference>
<dbReference type="PRINTS" id="PR00105">
    <property type="entry name" value="C5METTRFRASE"/>
</dbReference>
<accession>A0ABX7M5Z0</accession>
<dbReference type="InterPro" id="IPR029063">
    <property type="entry name" value="SAM-dependent_MTases_sf"/>
</dbReference>
<dbReference type="EC" id="2.1.1.37" evidence="1"/>
<keyword evidence="3 7" id="KW-0808">Transferase</keyword>
<keyword evidence="10" id="KW-1185">Reference proteome</keyword>
<evidence type="ECO:0000256" key="4">
    <source>
        <dbReference type="ARBA" id="ARBA00022691"/>
    </source>
</evidence>
<evidence type="ECO:0000313" key="9">
    <source>
        <dbReference type="EMBL" id="QSI76351.1"/>
    </source>
</evidence>
<proteinExistence type="inferred from homology"/>
<keyword evidence="2 7" id="KW-0489">Methyltransferase</keyword>
<dbReference type="InterPro" id="IPR001525">
    <property type="entry name" value="C5_MeTfrase"/>
</dbReference>
<comment type="catalytic activity">
    <reaction evidence="6">
        <text>a 2'-deoxycytidine in DNA + S-adenosyl-L-methionine = a 5-methyl-2'-deoxycytidine in DNA + S-adenosyl-L-homocysteine + H(+)</text>
        <dbReference type="Rhea" id="RHEA:13681"/>
        <dbReference type="Rhea" id="RHEA-COMP:11369"/>
        <dbReference type="Rhea" id="RHEA-COMP:11370"/>
        <dbReference type="ChEBI" id="CHEBI:15378"/>
        <dbReference type="ChEBI" id="CHEBI:57856"/>
        <dbReference type="ChEBI" id="CHEBI:59789"/>
        <dbReference type="ChEBI" id="CHEBI:85452"/>
        <dbReference type="ChEBI" id="CHEBI:85454"/>
        <dbReference type="EC" id="2.1.1.37"/>
    </reaction>
</comment>
<organism evidence="9 10">
    <name type="scientific">Niveibacterium microcysteis</name>
    <dbReference type="NCBI Taxonomy" id="2811415"/>
    <lineage>
        <taxon>Bacteria</taxon>
        <taxon>Pseudomonadati</taxon>
        <taxon>Pseudomonadota</taxon>
        <taxon>Betaproteobacteria</taxon>
        <taxon>Rhodocyclales</taxon>
        <taxon>Rhodocyclaceae</taxon>
        <taxon>Niveibacterium</taxon>
    </lineage>
</organism>
<gene>
    <name evidence="9" type="primary">dcm</name>
    <name evidence="9" type="ORF">JY500_18070</name>
</gene>
<dbReference type="InterPro" id="IPR050750">
    <property type="entry name" value="C5-MTase"/>
</dbReference>
<name>A0ABX7M5Z0_9RHOO</name>
<dbReference type="GO" id="GO:0003886">
    <property type="term" value="F:DNA (cytosine-5-)-methyltransferase activity"/>
    <property type="evidence" value="ECO:0007669"/>
    <property type="project" value="UniProtKB-EC"/>
</dbReference>
<feature type="active site" evidence="7">
    <location>
        <position position="85"/>
    </location>
</feature>
<dbReference type="RefSeq" id="WP_206254058.1">
    <property type="nucleotide sequence ID" value="NZ_CP071060.1"/>
</dbReference>
<dbReference type="NCBIfam" id="TIGR00675">
    <property type="entry name" value="dcm"/>
    <property type="match status" value="1"/>
</dbReference>
<evidence type="ECO:0000313" key="10">
    <source>
        <dbReference type="Proteomes" id="UP000663570"/>
    </source>
</evidence>
<evidence type="ECO:0000256" key="3">
    <source>
        <dbReference type="ARBA" id="ARBA00022679"/>
    </source>
</evidence>
<dbReference type="Gene3D" id="3.90.120.10">
    <property type="entry name" value="DNA Methylase, subunit A, domain 2"/>
    <property type="match status" value="1"/>
</dbReference>
<evidence type="ECO:0000256" key="5">
    <source>
        <dbReference type="ARBA" id="ARBA00022747"/>
    </source>
</evidence>
<keyword evidence="4 7" id="KW-0949">S-adenosyl-L-methionine</keyword>
<dbReference type="Gene3D" id="3.40.50.150">
    <property type="entry name" value="Vaccinia Virus protein VP39"/>
    <property type="match status" value="1"/>
</dbReference>
<protein>
    <recommendedName>
        <fullName evidence="1">DNA (cytosine-5-)-methyltransferase</fullName>
        <ecNumber evidence="1">2.1.1.37</ecNumber>
    </recommendedName>
</protein>
<dbReference type="PROSITE" id="PS51679">
    <property type="entry name" value="SAM_MT_C5"/>
    <property type="match status" value="1"/>
</dbReference>
<dbReference type="EMBL" id="CP071060">
    <property type="protein sequence ID" value="QSI76351.1"/>
    <property type="molecule type" value="Genomic_DNA"/>
</dbReference>
<evidence type="ECO:0000256" key="1">
    <source>
        <dbReference type="ARBA" id="ARBA00011975"/>
    </source>
</evidence>
<evidence type="ECO:0000256" key="8">
    <source>
        <dbReference type="RuleBase" id="RU000416"/>
    </source>
</evidence>
<reference evidence="9 10" key="1">
    <citation type="submission" date="2021-02" db="EMBL/GenBank/DDBJ databases">
        <title>Niveibacterium changnyeongensis HC41.</title>
        <authorList>
            <person name="Kang M."/>
        </authorList>
    </citation>
    <scope>NUCLEOTIDE SEQUENCE [LARGE SCALE GENOMIC DNA]</scope>
    <source>
        <strain evidence="9 10">HC41</strain>
    </source>
</reference>
<dbReference type="Proteomes" id="UP000663570">
    <property type="component" value="Chromosome"/>
</dbReference>
<sequence length="449" mass="49369">MAKASAPQKKARKAKRINSFFAGIGGFDLAFQNQGFTPAFYCEKNDFCKSVLQRHWPDAEHASDICELDATIIPAADVWTAGFPCQDLSLARTPHGKRSGLKGSQSGLFFTFLELLSAHKPKVVLLENVSGLLNSHGGADFNALVGSLTGLGYAVAWRVLNARYFGAPQSRPRVFICAWYASPANAAKVLFEDEISAKPKNERHGFMMESKCVESGISVPQVSFCISATSGRHTGLDWARSYVTYPNAVRRLTPLECERLQGLPDNWTQPDKDYVVPIRGIETNRYHAIGNAVCVPVVQWVAGRISTILDTMDKKTATRKASVSGQMQHLAKSFLSPSADACKWPVDSAEMKWQSGGIAYEGWYATEAVSSSPLVPIASRLMDVIEKRQVHQRYFLSPNAIQGILRRVDKQGRKLFPPLDAVLRTIVAPVQGSNNNEVTSPPRKERAAV</sequence>
<comment type="similarity">
    <text evidence="7 8">Belongs to the class I-like SAM-binding methyltransferase superfamily. C5-methyltransferase family.</text>
</comment>
<evidence type="ECO:0000256" key="2">
    <source>
        <dbReference type="ARBA" id="ARBA00022603"/>
    </source>
</evidence>
<evidence type="ECO:0000256" key="6">
    <source>
        <dbReference type="ARBA" id="ARBA00047422"/>
    </source>
</evidence>
<keyword evidence="5" id="KW-0680">Restriction system</keyword>
<dbReference type="PANTHER" id="PTHR46098:SF1">
    <property type="entry name" value="TRNA (CYTOSINE(38)-C(5))-METHYLTRANSFERASE"/>
    <property type="match status" value="1"/>
</dbReference>
<dbReference type="GO" id="GO:0032259">
    <property type="term" value="P:methylation"/>
    <property type="evidence" value="ECO:0007669"/>
    <property type="project" value="UniProtKB-KW"/>
</dbReference>
<dbReference type="PANTHER" id="PTHR46098">
    <property type="entry name" value="TRNA (CYTOSINE(38)-C(5))-METHYLTRANSFERASE"/>
    <property type="match status" value="1"/>
</dbReference>